<keyword evidence="3" id="KW-1185">Reference proteome</keyword>
<dbReference type="Pfam" id="PF12028">
    <property type="entry name" value="DUF3515"/>
    <property type="match status" value="1"/>
</dbReference>
<evidence type="ECO:0000256" key="1">
    <source>
        <dbReference type="SAM" id="SignalP"/>
    </source>
</evidence>
<dbReference type="Proteomes" id="UP000228758">
    <property type="component" value="Unassembled WGS sequence"/>
</dbReference>
<feature type="chain" id="PRO_5038544298" evidence="1">
    <location>
        <begin position="22"/>
        <end position="156"/>
    </location>
</feature>
<dbReference type="OrthoDB" id="4331648at2"/>
<dbReference type="EMBL" id="PGFF01000001">
    <property type="protein sequence ID" value="PJJ71685.1"/>
    <property type="molecule type" value="Genomic_DNA"/>
</dbReference>
<dbReference type="InterPro" id="IPR021903">
    <property type="entry name" value="DUF3515"/>
</dbReference>
<dbReference type="AlphaFoldDB" id="A0A2M9CIK3"/>
<comment type="caution">
    <text evidence="2">The sequence shown here is derived from an EMBL/GenBank/DDBJ whole genome shotgun (WGS) entry which is preliminary data.</text>
</comment>
<evidence type="ECO:0000313" key="2">
    <source>
        <dbReference type="EMBL" id="PJJ71685.1"/>
    </source>
</evidence>
<sequence length="156" mass="16347">MNRPRRATALGLALLSVAGLAGCTSTVSLEAAEYATDPACAAVTVWLPETVDELSIRETDAQATGAWGDPASVLLRCGVEPPAPSTLPCVTVEGISWLRDDADDPTYVFTTYGREPAVQVVIDSDKASGGIVLSDLARAVQETEAVRECVDPVETL</sequence>
<reference evidence="2 3" key="1">
    <citation type="submission" date="2017-11" db="EMBL/GenBank/DDBJ databases">
        <title>Genomic Encyclopedia of Archaeal and Bacterial Type Strains, Phase II (KMG-II): From Individual Species to Whole Genera.</title>
        <authorList>
            <person name="Goeker M."/>
        </authorList>
    </citation>
    <scope>NUCLEOTIDE SEQUENCE [LARGE SCALE GENOMIC DNA]</scope>
    <source>
        <strain evidence="2 3">DSM 27393</strain>
    </source>
</reference>
<proteinExistence type="predicted"/>
<accession>A0A2M9CIK3</accession>
<name>A0A2M9CIK3_9MICO</name>
<protein>
    <submittedName>
        <fullName evidence="2">Uncharacterized protein DUF3515</fullName>
    </submittedName>
</protein>
<organism evidence="2 3">
    <name type="scientific">Diaminobutyricimonas aerilata</name>
    <dbReference type="NCBI Taxonomy" id="1162967"/>
    <lineage>
        <taxon>Bacteria</taxon>
        <taxon>Bacillati</taxon>
        <taxon>Actinomycetota</taxon>
        <taxon>Actinomycetes</taxon>
        <taxon>Micrococcales</taxon>
        <taxon>Microbacteriaceae</taxon>
        <taxon>Diaminobutyricimonas</taxon>
    </lineage>
</organism>
<dbReference type="PROSITE" id="PS51257">
    <property type="entry name" value="PROKAR_LIPOPROTEIN"/>
    <property type="match status" value="1"/>
</dbReference>
<evidence type="ECO:0000313" key="3">
    <source>
        <dbReference type="Proteomes" id="UP000228758"/>
    </source>
</evidence>
<dbReference type="RefSeq" id="WP_100363958.1">
    <property type="nucleotide sequence ID" value="NZ_PGFF01000001.1"/>
</dbReference>
<gene>
    <name evidence="2" type="ORF">CLV46_1238</name>
</gene>
<feature type="signal peptide" evidence="1">
    <location>
        <begin position="1"/>
        <end position="21"/>
    </location>
</feature>
<keyword evidence="1" id="KW-0732">Signal</keyword>